<proteinExistence type="predicted"/>
<keyword evidence="2" id="KW-0597">Phosphoprotein</keyword>
<feature type="compositionally biased region" description="Basic and acidic residues" evidence="4">
    <location>
        <begin position="1199"/>
        <end position="1211"/>
    </location>
</feature>
<dbReference type="Proteomes" id="UP000518266">
    <property type="component" value="Unassembled WGS sequence"/>
</dbReference>
<dbReference type="GO" id="GO:0033314">
    <property type="term" value="P:mitotic DNA replication checkpoint signaling"/>
    <property type="evidence" value="ECO:0007669"/>
    <property type="project" value="TreeGrafter"/>
</dbReference>
<evidence type="ECO:0000313" key="5">
    <source>
        <dbReference type="EMBL" id="KAF3834128.1"/>
    </source>
</evidence>
<feature type="compositionally biased region" description="Low complexity" evidence="4">
    <location>
        <begin position="570"/>
        <end position="584"/>
    </location>
</feature>
<feature type="compositionally biased region" description="Acidic residues" evidence="4">
    <location>
        <begin position="1274"/>
        <end position="1303"/>
    </location>
</feature>
<feature type="compositionally biased region" description="Basic residues" evidence="4">
    <location>
        <begin position="399"/>
        <end position="413"/>
    </location>
</feature>
<feature type="region of interest" description="Disordered" evidence="4">
    <location>
        <begin position="1331"/>
        <end position="1411"/>
    </location>
</feature>
<feature type="compositionally biased region" description="Acidic residues" evidence="4">
    <location>
        <begin position="1212"/>
        <end position="1242"/>
    </location>
</feature>
<feature type="compositionally biased region" description="Basic and acidic residues" evidence="4">
    <location>
        <begin position="831"/>
        <end position="847"/>
    </location>
</feature>
<feature type="compositionally biased region" description="Basic residues" evidence="4">
    <location>
        <begin position="188"/>
        <end position="214"/>
    </location>
</feature>
<keyword evidence="6" id="KW-1185">Reference proteome</keyword>
<dbReference type="InterPro" id="IPR024146">
    <property type="entry name" value="Claspin"/>
</dbReference>
<feature type="compositionally biased region" description="Acidic residues" evidence="4">
    <location>
        <begin position="848"/>
        <end position="893"/>
    </location>
</feature>
<feature type="compositionally biased region" description="Polar residues" evidence="4">
    <location>
        <begin position="1164"/>
        <end position="1177"/>
    </location>
</feature>
<dbReference type="OrthoDB" id="5859781at2759"/>
<feature type="region of interest" description="Disordered" evidence="4">
    <location>
        <begin position="172"/>
        <end position="218"/>
    </location>
</feature>
<feature type="compositionally biased region" description="Basic and acidic residues" evidence="4">
    <location>
        <begin position="376"/>
        <end position="398"/>
    </location>
</feature>
<feature type="region of interest" description="Disordered" evidence="4">
    <location>
        <begin position="1495"/>
        <end position="1550"/>
    </location>
</feature>
<evidence type="ECO:0000256" key="1">
    <source>
        <dbReference type="ARBA" id="ARBA00004123"/>
    </source>
</evidence>
<feature type="compositionally biased region" description="Basic and acidic residues" evidence="4">
    <location>
        <begin position="414"/>
        <end position="432"/>
    </location>
</feature>
<dbReference type="GO" id="GO:0007095">
    <property type="term" value="P:mitotic G2 DNA damage checkpoint signaling"/>
    <property type="evidence" value="ECO:0007669"/>
    <property type="project" value="TreeGrafter"/>
</dbReference>
<feature type="compositionally biased region" description="Basic and acidic residues" evidence="4">
    <location>
        <begin position="1370"/>
        <end position="1407"/>
    </location>
</feature>
<evidence type="ECO:0008006" key="7">
    <source>
        <dbReference type="Google" id="ProtNLM"/>
    </source>
</evidence>
<dbReference type="GO" id="GO:0005634">
    <property type="term" value="C:nucleus"/>
    <property type="evidence" value="ECO:0007669"/>
    <property type="project" value="UniProtKB-SubCell"/>
</dbReference>
<feature type="compositionally biased region" description="Polar residues" evidence="4">
    <location>
        <begin position="239"/>
        <end position="259"/>
    </location>
</feature>
<feature type="compositionally biased region" description="Basic and acidic residues" evidence="4">
    <location>
        <begin position="500"/>
        <end position="529"/>
    </location>
</feature>
<gene>
    <name evidence="5" type="ORF">F7725_025332</name>
</gene>
<reference evidence="5 6" key="1">
    <citation type="submission" date="2020-03" db="EMBL/GenBank/DDBJ databases">
        <title>Dissostichus mawsoni Genome sequencing and assembly.</title>
        <authorList>
            <person name="Park H."/>
        </authorList>
    </citation>
    <scope>NUCLEOTIDE SEQUENCE [LARGE SCALE GENOMIC DNA]</scope>
    <source>
        <strain evidence="5">DM0001</strain>
        <tissue evidence="5">Muscle</tissue>
    </source>
</reference>
<accession>A0A7J5XCT2</accession>
<dbReference type="GO" id="GO:0010997">
    <property type="term" value="F:anaphase-promoting complex binding"/>
    <property type="evidence" value="ECO:0007669"/>
    <property type="project" value="TreeGrafter"/>
</dbReference>
<comment type="caution">
    <text evidence="5">The sequence shown here is derived from an EMBL/GenBank/DDBJ whole genome shotgun (WGS) entry which is preliminary data.</text>
</comment>
<feature type="region of interest" description="Disordered" evidence="4">
    <location>
        <begin position="1125"/>
        <end position="1307"/>
    </location>
</feature>
<feature type="compositionally biased region" description="Basic and acidic residues" evidence="4">
    <location>
        <begin position="1137"/>
        <end position="1146"/>
    </location>
</feature>
<feature type="compositionally biased region" description="Polar residues" evidence="4">
    <location>
        <begin position="587"/>
        <end position="621"/>
    </location>
</feature>
<feature type="compositionally biased region" description="Basic and acidic residues" evidence="4">
    <location>
        <begin position="172"/>
        <end position="187"/>
    </location>
</feature>
<sequence length="1550" mass="170899">MPPGLSNPSQSSSPTMPPHPGTHPAAVSPRVCTDAAPVLQHGCRKDPPRHLRHVIVNHDAKFLQYKELQIPLTSRLISSCLSGAERAVALIMVDVWLSAMIKTNADKTALSVSYSVYKQPGCRSPKICILKCRTMVSTTSLEDRLNVDIIVIDINLGNLHLEVVCQEPDGFPHRAEAGTPRRLEQRGRRGRRPWRRHREKEKKIVNHHSLRARGLRGSSRTLRSYTLQLASEAREHGQSGPSPSLPENTLPNMPCSSTEGLPAVVPTAPESDSDSGMGSPEEEMVLEAANKRVELPDSEDDEDITVHKKPHRNAIRDSESEEEEAAGDNGVNMAEALVLSASSGEEMETEKAEEKGAQKSKRIIRAPIDSEDSDAEQEKGGEMEEEQKKEVRKEAKSMKEHKKREKSQRHREKKEKCSKAVEKLKKKERFTEINENAPLPRGLNDSGCLLGDTDLFDTGLDDDEEEESLEAIRAAVKQKMKKQKDPLLGDEEEEDEDETEKPQRVERKAARASRDAMKQLHSESQRLVRESTLGLPYHIPEPKTIDQFFKKRARPEGPAMRLLNQDVGDAISSSSSSSPIIAPSEQPPTEQDSPPSLDMSSTQIQSIPHPAATSSPQQESLSPAREAAASLDPDQDSGPMLYLSESLQESEGTDAQRRASDSGEACPAEQSQNAVMSDAPQRESGAVVEPLNAQCADSAVKEPSVQQPTKPKKDKFALLKKFGLNLHPSLSCVQMKEPLFSSSLHSSTLVRVEALKERFFRHSKKHVRPQGERTMQLTIVRKDSAPSGQEELHTESLTVTVKEGAEEPPTTKPGEKLLTLKQRLQLAMAQRRQEDRERKAELNRLDNEECGEDEEEEEEEDMTDESEAEENVDDLLGGDDGEEEEKEHEDEEGSVTRSIRSLSPVALNGPSPVPDMMNRDCTLLLFPGNCSRDEDSLSLVKDNSNNSSFELAGSMITSYQPISYQRSAGKSISNSSIFRSPSRCPFRPSFLGSASRSSGKLSEPSLSLPVEDSQDLYAPPSPGADSGPHGRAASGPGGDSQGRFSLEEDTHSQLLDADGFLNVGPRPGAPRSHKRQLILDSLDENAMDANMGELMNMCSGVFATADSGSSRAEGLGATQEGELLGMCSGAFPPTQAGEDRGGRDHDEESDNTMDQLLGLCSGKFPSQGSARTASPAQDSKKKPDEGQEEEEEEEDEDCEFRLLSDVESHSEQEEDDDGGAEKEEEDGEEADEEADDVEEEEMQAVFAPHRVKKKKKMHMADYLEAEAELSGSDMDSDDEDGDGGSEYEEEELLEDLPSDEELQDQVNKIHMKQIMDDDKRQLRIYQERYLADGDLHSDGPGELASSAGKTWDGSRGGGREDDEDEVDPAEIQRRKDRLEKEQWLREQSEQKAKKGEDLDADEEKIGEQEDSQFMKLAKKVTAKTLQRKAQCGITTNEEDDDDISSEPLPETLAALTGKERVPAESAQSVLQKLACISGNPLAPRNSRGFLFQTLSPEKDKSTSNAANKQVTKKRGPVEAVTPTAKRPCRENRPAAQTKAPQRSIFSFLDH</sequence>
<feature type="region of interest" description="Disordered" evidence="4">
    <location>
        <begin position="231"/>
        <end position="713"/>
    </location>
</feature>
<feature type="compositionally biased region" description="Acidic residues" evidence="4">
    <location>
        <begin position="1186"/>
        <end position="1198"/>
    </location>
</feature>
<feature type="compositionally biased region" description="Acidic residues" evidence="4">
    <location>
        <begin position="488"/>
        <end position="499"/>
    </location>
</feature>
<organism evidence="5 6">
    <name type="scientific">Dissostichus mawsoni</name>
    <name type="common">Antarctic cod</name>
    <dbReference type="NCBI Taxonomy" id="36200"/>
    <lineage>
        <taxon>Eukaryota</taxon>
        <taxon>Metazoa</taxon>
        <taxon>Chordata</taxon>
        <taxon>Craniata</taxon>
        <taxon>Vertebrata</taxon>
        <taxon>Euteleostomi</taxon>
        <taxon>Actinopterygii</taxon>
        <taxon>Neopterygii</taxon>
        <taxon>Teleostei</taxon>
        <taxon>Neoteleostei</taxon>
        <taxon>Acanthomorphata</taxon>
        <taxon>Eupercaria</taxon>
        <taxon>Perciformes</taxon>
        <taxon>Notothenioidei</taxon>
        <taxon>Nototheniidae</taxon>
        <taxon>Dissostichus</taxon>
    </lineage>
</organism>
<feature type="region of interest" description="Disordered" evidence="4">
    <location>
        <begin position="989"/>
        <end position="1044"/>
    </location>
</feature>
<dbReference type="EMBL" id="JAAKFY010000026">
    <property type="protein sequence ID" value="KAF3834128.1"/>
    <property type="molecule type" value="Genomic_DNA"/>
</dbReference>
<feature type="compositionally biased region" description="Basic and acidic residues" evidence="4">
    <location>
        <begin position="783"/>
        <end position="794"/>
    </location>
</feature>
<evidence type="ECO:0000256" key="3">
    <source>
        <dbReference type="ARBA" id="ARBA00023242"/>
    </source>
</evidence>
<feature type="region of interest" description="Disordered" evidence="4">
    <location>
        <begin position="1"/>
        <end position="28"/>
    </location>
</feature>
<dbReference type="PANTHER" id="PTHR14396:SF10">
    <property type="entry name" value="CLASPIN"/>
    <property type="match status" value="1"/>
</dbReference>
<feature type="compositionally biased region" description="Polar residues" evidence="4">
    <location>
        <begin position="1"/>
        <end position="14"/>
    </location>
</feature>
<evidence type="ECO:0000256" key="4">
    <source>
        <dbReference type="SAM" id="MobiDB-lite"/>
    </source>
</evidence>
<feature type="region of interest" description="Disordered" evidence="4">
    <location>
        <begin position="783"/>
        <end position="914"/>
    </location>
</feature>
<evidence type="ECO:0000256" key="2">
    <source>
        <dbReference type="ARBA" id="ARBA00022553"/>
    </source>
</evidence>
<dbReference type="PANTHER" id="PTHR14396">
    <property type="entry name" value="CLASPIN"/>
    <property type="match status" value="1"/>
</dbReference>
<feature type="compositionally biased region" description="Acidic residues" evidence="4">
    <location>
        <begin position="459"/>
        <end position="469"/>
    </location>
</feature>
<keyword evidence="3" id="KW-0539">Nucleus</keyword>
<feature type="compositionally biased region" description="Low complexity" evidence="4">
    <location>
        <begin position="449"/>
        <end position="458"/>
    </location>
</feature>
<protein>
    <recommendedName>
        <fullName evidence="7">Claspin</fullName>
    </recommendedName>
</protein>
<evidence type="ECO:0000313" key="6">
    <source>
        <dbReference type="Proteomes" id="UP000518266"/>
    </source>
</evidence>
<name>A0A7J5XCT2_DISMA</name>
<comment type="subcellular location">
    <subcellularLocation>
        <location evidence="1">Nucleus</location>
    </subcellularLocation>
</comment>